<dbReference type="PROSITE" id="PS51742">
    <property type="entry name" value="PPC"/>
    <property type="match status" value="1"/>
</dbReference>
<dbReference type="PANTHER" id="PTHR34988">
    <property type="entry name" value="PROTEIN, PUTATIVE-RELATED"/>
    <property type="match status" value="1"/>
</dbReference>
<evidence type="ECO:0000259" key="1">
    <source>
        <dbReference type="PROSITE" id="PS51742"/>
    </source>
</evidence>
<dbReference type="EMBL" id="JAHJDP010000077">
    <property type="protein sequence ID" value="MBU2691800.1"/>
    <property type="molecule type" value="Genomic_DNA"/>
</dbReference>
<evidence type="ECO:0000313" key="3">
    <source>
        <dbReference type="Proteomes" id="UP000777784"/>
    </source>
</evidence>
<reference evidence="2" key="1">
    <citation type="submission" date="2021-05" db="EMBL/GenBank/DDBJ databases">
        <title>Energy efficiency and biological interactions define the core microbiome of deep oligotrophic groundwater.</title>
        <authorList>
            <person name="Mehrshad M."/>
            <person name="Lopez-Fernandez M."/>
            <person name="Bell E."/>
            <person name="Bernier-Latmani R."/>
            <person name="Bertilsson S."/>
            <person name="Dopson M."/>
        </authorList>
    </citation>
    <scope>NUCLEOTIDE SEQUENCE</scope>
    <source>
        <strain evidence="2">Modern_marine.mb.64</strain>
    </source>
</reference>
<keyword evidence="2" id="KW-0238">DNA-binding</keyword>
<accession>A0A948RVU2</accession>
<dbReference type="CDD" id="cd11378">
    <property type="entry name" value="DUF296"/>
    <property type="match status" value="1"/>
</dbReference>
<dbReference type="GO" id="GO:0003677">
    <property type="term" value="F:DNA binding"/>
    <property type="evidence" value="ECO:0007669"/>
    <property type="project" value="UniProtKB-KW"/>
</dbReference>
<proteinExistence type="predicted"/>
<dbReference type="PANTHER" id="PTHR34988:SF1">
    <property type="entry name" value="DNA-BINDING PROTEIN"/>
    <property type="match status" value="1"/>
</dbReference>
<dbReference type="InterPro" id="IPR005175">
    <property type="entry name" value="PPC_dom"/>
</dbReference>
<dbReference type="SUPFAM" id="SSF117856">
    <property type="entry name" value="AF0104/ALDC/Ptd012-like"/>
    <property type="match status" value="1"/>
</dbReference>
<dbReference type="Proteomes" id="UP000777784">
    <property type="component" value="Unassembled WGS sequence"/>
</dbReference>
<sequence length="142" mass="15792">MDYRSKGDVLFIRLHPGEIVPDILGEISRKAEIETAVIVSGVGMLKDVELSYFVGQGRYESHHFTEPLELISLSGNISRQDDGYIVHAHAALAEPDGRLVGGHLTRGSVWVTNEIMLSRIPIKLLRLEDRETGLRGISFPDE</sequence>
<dbReference type="Gene3D" id="3.30.1330.80">
    <property type="entry name" value="Hypothetical protein, similar to alpha- acetolactate decarboxylase, domain 2"/>
    <property type="match status" value="1"/>
</dbReference>
<comment type="caution">
    <text evidence="2">The sequence shown here is derived from an EMBL/GenBank/DDBJ whole genome shotgun (WGS) entry which is preliminary data.</text>
</comment>
<dbReference type="AlphaFoldDB" id="A0A948RVU2"/>
<protein>
    <submittedName>
        <fullName evidence="2">DNA-binding protein</fullName>
    </submittedName>
</protein>
<evidence type="ECO:0000313" key="2">
    <source>
        <dbReference type="EMBL" id="MBU2691800.1"/>
    </source>
</evidence>
<name>A0A948RVU2_UNCEI</name>
<dbReference type="Pfam" id="PF03479">
    <property type="entry name" value="PCC"/>
    <property type="match status" value="1"/>
</dbReference>
<feature type="domain" description="PPC" evidence="1">
    <location>
        <begin position="4"/>
        <end position="140"/>
    </location>
</feature>
<organism evidence="2 3">
    <name type="scientific">Eiseniibacteriota bacterium</name>
    <dbReference type="NCBI Taxonomy" id="2212470"/>
    <lineage>
        <taxon>Bacteria</taxon>
        <taxon>Candidatus Eiseniibacteriota</taxon>
    </lineage>
</organism>
<gene>
    <name evidence="2" type="ORF">KJ970_12840</name>
</gene>